<reference evidence="2" key="1">
    <citation type="submission" date="2020-05" db="EMBL/GenBank/DDBJ databases">
        <title>Mycena genomes resolve the evolution of fungal bioluminescence.</title>
        <authorList>
            <person name="Tsai I.J."/>
        </authorList>
    </citation>
    <scope>NUCLEOTIDE SEQUENCE</scope>
    <source>
        <strain evidence="2">110903Hualien_Pintung</strain>
    </source>
</reference>
<name>A0A8H6S7P5_MYCCL</name>
<dbReference type="Proteomes" id="UP000613580">
    <property type="component" value="Unassembled WGS sequence"/>
</dbReference>
<dbReference type="AlphaFoldDB" id="A0A8H6S7P5"/>
<feature type="domain" description="DUF6593" evidence="1">
    <location>
        <begin position="52"/>
        <end position="209"/>
    </location>
</feature>
<protein>
    <recommendedName>
        <fullName evidence="1">DUF6593 domain-containing protein</fullName>
    </recommendedName>
</protein>
<dbReference type="EMBL" id="JACAZE010000020">
    <property type="protein sequence ID" value="KAF7293828.1"/>
    <property type="molecule type" value="Genomic_DNA"/>
</dbReference>
<evidence type="ECO:0000313" key="3">
    <source>
        <dbReference type="Proteomes" id="UP000613580"/>
    </source>
</evidence>
<accession>A0A8H6S7P5</accession>
<dbReference type="OrthoDB" id="2910790at2759"/>
<organism evidence="2 3">
    <name type="scientific">Mycena chlorophos</name>
    <name type="common">Agaric fungus</name>
    <name type="synonym">Agaricus chlorophos</name>
    <dbReference type="NCBI Taxonomy" id="658473"/>
    <lineage>
        <taxon>Eukaryota</taxon>
        <taxon>Fungi</taxon>
        <taxon>Dikarya</taxon>
        <taxon>Basidiomycota</taxon>
        <taxon>Agaricomycotina</taxon>
        <taxon>Agaricomycetes</taxon>
        <taxon>Agaricomycetidae</taxon>
        <taxon>Agaricales</taxon>
        <taxon>Marasmiineae</taxon>
        <taxon>Mycenaceae</taxon>
        <taxon>Mycena</taxon>
    </lineage>
</organism>
<sequence>MRPGVAPILSLGPLLEAMIHTHPGPPLPLILEDRTGAYTSTDFDDVYDRAFFHVICTSQRSVAIYPMTRRTSRTRDAHWSPAMHSPAAVLEFGGDGSLGSVRFAGAPTPVAMANYLRKTSMFGRSLSRKFACSDGREYKWVQEGGQAGPEWTCTTPDNFLVAQYDLKPAKNHAYPGPSAASSGNSLTIHDGFGHLTLELLVSFIIMRHIQQYNL</sequence>
<dbReference type="Pfam" id="PF20236">
    <property type="entry name" value="DUF6593"/>
    <property type="match status" value="1"/>
</dbReference>
<evidence type="ECO:0000313" key="2">
    <source>
        <dbReference type="EMBL" id="KAF7293828.1"/>
    </source>
</evidence>
<evidence type="ECO:0000259" key="1">
    <source>
        <dbReference type="Pfam" id="PF20236"/>
    </source>
</evidence>
<proteinExistence type="predicted"/>
<comment type="caution">
    <text evidence="2">The sequence shown here is derived from an EMBL/GenBank/DDBJ whole genome shotgun (WGS) entry which is preliminary data.</text>
</comment>
<gene>
    <name evidence="2" type="ORF">HMN09_01178700</name>
</gene>
<keyword evidence="3" id="KW-1185">Reference proteome</keyword>
<dbReference type="InterPro" id="IPR046528">
    <property type="entry name" value="DUF6593"/>
</dbReference>